<dbReference type="AlphaFoldDB" id="A0A2M9G5V9"/>
<sequence>MRGERALAAGGDDPVAACHIRTGTGGRVPGGPSPPASTFAPAVADVDDRVRELTREQLVIFWQRRWRRPPPKGVSRRLLECNAAWLLQAEGLGGVGAATRRRLNELAEAREDDRGTTDAARKPVSGPKVSRRPLRPGSRLIRQWQGRTHVVDVVDDGFSYDGRNFSSLTAIAFEITGARWSGPRFFGLNRSKTDSLRVRSTRGTQESTLEASPPPSVEDGPDV</sequence>
<comment type="caution">
    <text evidence="2">The sequence shown here is derived from an EMBL/GenBank/DDBJ whole genome shotgun (WGS) entry which is preliminary data.</text>
</comment>
<evidence type="ECO:0000313" key="2">
    <source>
        <dbReference type="EMBL" id="PJK31105.1"/>
    </source>
</evidence>
<dbReference type="EMBL" id="PHIG01000008">
    <property type="protein sequence ID" value="PJK31105.1"/>
    <property type="molecule type" value="Genomic_DNA"/>
</dbReference>
<dbReference type="OrthoDB" id="284135at2"/>
<feature type="compositionally biased region" description="Polar residues" evidence="1">
    <location>
        <begin position="201"/>
        <end position="210"/>
    </location>
</feature>
<dbReference type="Pfam" id="PF11149">
    <property type="entry name" value="DUF2924"/>
    <property type="match status" value="1"/>
</dbReference>
<dbReference type="Proteomes" id="UP000229498">
    <property type="component" value="Unassembled WGS sequence"/>
</dbReference>
<proteinExistence type="predicted"/>
<keyword evidence="3" id="KW-1185">Reference proteome</keyword>
<evidence type="ECO:0008006" key="4">
    <source>
        <dbReference type="Google" id="ProtNLM"/>
    </source>
</evidence>
<dbReference type="InterPro" id="IPR021322">
    <property type="entry name" value="DUF2924"/>
</dbReference>
<name>A0A2M9G5V9_9PROT</name>
<feature type="region of interest" description="Disordered" evidence="1">
    <location>
        <begin position="107"/>
        <end position="137"/>
    </location>
</feature>
<reference evidence="2 3" key="1">
    <citation type="submission" date="2017-11" db="EMBL/GenBank/DDBJ databases">
        <title>Draft genome sequence of Rhizobiales bacterium SY3-13.</title>
        <authorList>
            <person name="Sun C."/>
        </authorList>
    </citation>
    <scope>NUCLEOTIDE SEQUENCE [LARGE SCALE GENOMIC DNA]</scope>
    <source>
        <strain evidence="2 3">SY3-13</strain>
    </source>
</reference>
<evidence type="ECO:0000256" key="1">
    <source>
        <dbReference type="SAM" id="MobiDB-lite"/>
    </source>
</evidence>
<gene>
    <name evidence="2" type="ORF">CVT23_03335</name>
</gene>
<protein>
    <recommendedName>
        <fullName evidence="4">DUF2924 domain-containing protein</fullName>
    </recommendedName>
</protein>
<feature type="compositionally biased region" description="Basic and acidic residues" evidence="1">
    <location>
        <begin position="107"/>
        <end position="121"/>
    </location>
</feature>
<dbReference type="RefSeq" id="WP_109796105.1">
    <property type="nucleotide sequence ID" value="NZ_PHIG01000008.1"/>
</dbReference>
<feature type="region of interest" description="Disordered" evidence="1">
    <location>
        <begin position="195"/>
        <end position="223"/>
    </location>
</feature>
<evidence type="ECO:0000313" key="3">
    <source>
        <dbReference type="Proteomes" id="UP000229498"/>
    </source>
</evidence>
<organism evidence="2 3">
    <name type="scientific">Minwuia thermotolerans</name>
    <dbReference type="NCBI Taxonomy" id="2056226"/>
    <lineage>
        <taxon>Bacteria</taxon>
        <taxon>Pseudomonadati</taxon>
        <taxon>Pseudomonadota</taxon>
        <taxon>Alphaproteobacteria</taxon>
        <taxon>Minwuiales</taxon>
        <taxon>Minwuiaceae</taxon>
        <taxon>Minwuia</taxon>
    </lineage>
</organism>
<accession>A0A2M9G5V9</accession>